<dbReference type="PRINTS" id="PR01254">
    <property type="entry name" value="PGNDSYNTHASE"/>
</dbReference>
<keyword evidence="17" id="KW-0276">Fatty acid metabolism</keyword>
<organism evidence="34">
    <name type="scientific">Ursus maritimus</name>
    <name type="common">Polar bear</name>
    <name type="synonym">Thalarctos maritimus</name>
    <dbReference type="NCBI Taxonomy" id="29073"/>
    <lineage>
        <taxon>Eukaryota</taxon>
        <taxon>Metazoa</taxon>
        <taxon>Chordata</taxon>
        <taxon>Craniata</taxon>
        <taxon>Vertebrata</taxon>
        <taxon>Euteleostomi</taxon>
        <taxon>Mammalia</taxon>
        <taxon>Eutheria</taxon>
        <taxon>Laurasiatheria</taxon>
        <taxon>Carnivora</taxon>
        <taxon>Caniformia</taxon>
        <taxon>Ursidae</taxon>
        <taxon>Ursus</taxon>
    </lineage>
</organism>
<feature type="chain" id="PRO_5019344485" description="Prostaglandin-H2 D-isomerase" evidence="32">
    <location>
        <begin position="25"/>
        <end position="172"/>
    </location>
</feature>
<dbReference type="InterPro" id="IPR012674">
    <property type="entry name" value="Calycin"/>
</dbReference>
<evidence type="ECO:0000313" key="34">
    <source>
        <dbReference type="Ensembl" id="ENSUMAP00000032203"/>
    </source>
</evidence>
<dbReference type="GO" id="GO:0031965">
    <property type="term" value="C:nuclear membrane"/>
    <property type="evidence" value="ECO:0007669"/>
    <property type="project" value="UniProtKB-SubCell"/>
</dbReference>
<dbReference type="GO" id="GO:0005504">
    <property type="term" value="F:fatty acid binding"/>
    <property type="evidence" value="ECO:0007669"/>
    <property type="project" value="Ensembl"/>
</dbReference>
<keyword evidence="13" id="KW-0643">Prostaglandin biosynthesis</keyword>
<keyword evidence="24" id="KW-0413">Isomerase</keyword>
<comment type="catalytic activity">
    <reaction evidence="26">
        <text>prostaglandin H2 = prostaglandin D2</text>
        <dbReference type="Rhea" id="RHEA:10600"/>
        <dbReference type="ChEBI" id="CHEBI:57405"/>
        <dbReference type="ChEBI" id="CHEBI:57406"/>
        <dbReference type="EC" id="5.3.99.2"/>
    </reaction>
</comment>
<dbReference type="InterPro" id="IPR002345">
    <property type="entry name" value="Lipocalin"/>
</dbReference>
<evidence type="ECO:0000256" key="1">
    <source>
        <dbReference type="ARBA" id="ARBA00004126"/>
    </source>
</evidence>
<comment type="subcellular location">
    <subcellularLocation>
        <location evidence="4">Cytoplasm</location>
        <location evidence="4">Perinuclear region</location>
    </subcellularLocation>
    <subcellularLocation>
        <location evidence="3">Golgi apparatus</location>
    </subcellularLocation>
    <subcellularLocation>
        <location evidence="1">Nucleus membrane</location>
    </subcellularLocation>
    <subcellularLocation>
        <location evidence="2">Rough endoplasmic reticulum</location>
    </subcellularLocation>
    <subcellularLocation>
        <location evidence="5">Secreted</location>
    </subcellularLocation>
</comment>
<keyword evidence="18" id="KW-0333">Golgi apparatus</keyword>
<sequence length="172" mass="19119">MAALHTLWMGLVLLGVLGVLQTQAQVQVSLQPNFQQDKVRGSPAQSPRQHRALSGEGGTLWGRVVFLGRGEQSGPEVWGQGPQLGFSRGFPDWGSTHDVWVAMTDYDEYALLYTTGTKGLGQDFHMATLYSRTQTPRAEIKEKFTTFAKTQGFTEDAIVFLPQTDKCMEEHK</sequence>
<keyword evidence="12" id="KW-0964">Secreted</keyword>
<evidence type="ECO:0000256" key="22">
    <source>
        <dbReference type="ARBA" id="ARBA00023160"/>
    </source>
</evidence>
<evidence type="ECO:0000256" key="5">
    <source>
        <dbReference type="ARBA" id="ARBA00004613"/>
    </source>
</evidence>
<evidence type="ECO:0000256" key="3">
    <source>
        <dbReference type="ARBA" id="ARBA00004555"/>
    </source>
</evidence>
<evidence type="ECO:0000259" key="33">
    <source>
        <dbReference type="Pfam" id="PF00061"/>
    </source>
</evidence>
<keyword evidence="14" id="KW-0467">Mast cell degranulation</keyword>
<dbReference type="OMA" id="PRNAKCI"/>
<dbReference type="GO" id="GO:0048471">
    <property type="term" value="C:perinuclear region of cytoplasm"/>
    <property type="evidence" value="ECO:0007669"/>
    <property type="project" value="UniProtKB-SubCell"/>
</dbReference>
<evidence type="ECO:0000256" key="2">
    <source>
        <dbReference type="ARBA" id="ARBA00004427"/>
    </source>
</evidence>
<keyword evidence="9" id="KW-0963">Cytoplasm</keyword>
<evidence type="ECO:0000256" key="30">
    <source>
        <dbReference type="ARBA" id="ARBA00031917"/>
    </source>
</evidence>
<dbReference type="SUPFAM" id="SSF50814">
    <property type="entry name" value="Lipocalins"/>
    <property type="match status" value="1"/>
</dbReference>
<evidence type="ECO:0000256" key="21">
    <source>
        <dbReference type="ARBA" id="ARBA00023157"/>
    </source>
</evidence>
<gene>
    <name evidence="34" type="primary">PTGDS</name>
</gene>
<feature type="signal peptide" evidence="32">
    <location>
        <begin position="1"/>
        <end position="24"/>
    </location>
</feature>
<evidence type="ECO:0000256" key="14">
    <source>
        <dbReference type="ARBA" id="ARBA00022675"/>
    </source>
</evidence>
<evidence type="ECO:0000256" key="13">
    <source>
        <dbReference type="ARBA" id="ARBA00022585"/>
    </source>
</evidence>
<keyword evidence="8" id="KW-0813">Transport</keyword>
<evidence type="ECO:0000256" key="25">
    <source>
        <dbReference type="ARBA" id="ARBA00023242"/>
    </source>
</evidence>
<dbReference type="GO" id="GO:0001516">
    <property type="term" value="P:prostaglandin biosynthetic process"/>
    <property type="evidence" value="ECO:0007669"/>
    <property type="project" value="UniProtKB-KW"/>
</dbReference>
<feature type="domain" description="Lipocalin/cytosolic fatty-acid binding" evidence="33">
    <location>
        <begin position="89"/>
        <end position="165"/>
    </location>
</feature>
<proteinExistence type="inferred from homology"/>
<dbReference type="GO" id="GO:0005615">
    <property type="term" value="C:extracellular space"/>
    <property type="evidence" value="ECO:0007669"/>
    <property type="project" value="Ensembl"/>
</dbReference>
<evidence type="ECO:0000256" key="23">
    <source>
        <dbReference type="ARBA" id="ARBA00023180"/>
    </source>
</evidence>
<evidence type="ECO:0000256" key="16">
    <source>
        <dbReference type="ARBA" id="ARBA00022824"/>
    </source>
</evidence>
<evidence type="ECO:0000256" key="24">
    <source>
        <dbReference type="ARBA" id="ARBA00023235"/>
    </source>
</evidence>
<evidence type="ECO:0000256" key="29">
    <source>
        <dbReference type="ARBA" id="ARBA00030654"/>
    </source>
</evidence>
<evidence type="ECO:0000256" key="28">
    <source>
        <dbReference type="ARBA" id="ARBA00023891"/>
    </source>
</evidence>
<keyword evidence="21" id="KW-1015">Disulfide bond</keyword>
<evidence type="ECO:0000256" key="9">
    <source>
        <dbReference type="ARBA" id="ARBA00022490"/>
    </source>
</evidence>
<keyword evidence="20" id="KW-0472">Membrane</keyword>
<dbReference type="GO" id="GO:0005791">
    <property type="term" value="C:rough endoplasmic reticulum"/>
    <property type="evidence" value="ECO:0007669"/>
    <property type="project" value="UniProtKB-SubCell"/>
</dbReference>
<dbReference type="AlphaFoldDB" id="A0A452VEW4"/>
<evidence type="ECO:0000256" key="19">
    <source>
        <dbReference type="ARBA" id="ARBA00023098"/>
    </source>
</evidence>
<evidence type="ECO:0000256" key="10">
    <source>
        <dbReference type="ARBA" id="ARBA00022501"/>
    </source>
</evidence>
<dbReference type="PANTHER" id="PTHR11430">
    <property type="entry name" value="LIPOCALIN"/>
    <property type="match status" value="1"/>
</dbReference>
<dbReference type="GO" id="GO:0043303">
    <property type="term" value="P:mast cell degranulation"/>
    <property type="evidence" value="ECO:0007669"/>
    <property type="project" value="UniProtKB-KW"/>
</dbReference>
<keyword evidence="22" id="KW-0275">Fatty acid biosynthesis</keyword>
<dbReference type="GO" id="GO:0005794">
    <property type="term" value="C:Golgi apparatus"/>
    <property type="evidence" value="ECO:0007669"/>
    <property type="project" value="UniProtKB-SubCell"/>
</dbReference>
<dbReference type="InterPro" id="IPR000566">
    <property type="entry name" value="Lipocln_cytosolic_FA-bd_dom"/>
</dbReference>
<keyword evidence="25" id="KW-0539">Nucleus</keyword>
<evidence type="ECO:0000256" key="17">
    <source>
        <dbReference type="ARBA" id="ARBA00022832"/>
    </source>
</evidence>
<evidence type="ECO:0000256" key="11">
    <source>
        <dbReference type="ARBA" id="ARBA00022516"/>
    </source>
</evidence>
<dbReference type="EC" id="5.3.99.2" evidence="27"/>
<dbReference type="GO" id="GO:0004667">
    <property type="term" value="F:prostaglandin-D synthase activity"/>
    <property type="evidence" value="ECO:0007669"/>
    <property type="project" value="UniProtKB-EC"/>
</dbReference>
<dbReference type="PRINTS" id="PR00179">
    <property type="entry name" value="LIPOCALIN"/>
</dbReference>
<evidence type="ECO:0000256" key="32">
    <source>
        <dbReference type="SAM" id="SignalP"/>
    </source>
</evidence>
<dbReference type="Ensembl" id="ENSUMAT00000038072.1">
    <property type="protein sequence ID" value="ENSUMAP00000032203.1"/>
    <property type="gene ID" value="ENSUMAG00000023215.1"/>
</dbReference>
<keyword evidence="11" id="KW-0444">Lipid biosynthesis</keyword>
<evidence type="ECO:0000256" key="6">
    <source>
        <dbReference type="ARBA" id="ARBA00006889"/>
    </source>
</evidence>
<reference evidence="34" key="1">
    <citation type="submission" date="2019-03" db="UniProtKB">
        <authorList>
            <consortium name="Ensembl"/>
        </authorList>
    </citation>
    <scope>IDENTIFICATION</scope>
</reference>
<evidence type="ECO:0000256" key="12">
    <source>
        <dbReference type="ARBA" id="ARBA00022525"/>
    </source>
</evidence>
<dbReference type="PANTHER" id="PTHR11430:SF86">
    <property type="entry name" value="PROSTAGLANDIN-H2 D-ISOMERASE"/>
    <property type="match status" value="1"/>
</dbReference>
<evidence type="ECO:0000256" key="4">
    <source>
        <dbReference type="ARBA" id="ARBA00004556"/>
    </source>
</evidence>
<accession>A0A452VEW4</accession>
<dbReference type="GeneTree" id="ENSGT01120000271921"/>
<evidence type="ECO:0000256" key="7">
    <source>
        <dbReference type="ARBA" id="ARBA00011245"/>
    </source>
</evidence>
<keyword evidence="15 32" id="KW-0732">Signal</keyword>
<dbReference type="Gene3D" id="2.40.128.20">
    <property type="match status" value="1"/>
</dbReference>
<keyword evidence="19" id="KW-0443">Lipid metabolism</keyword>
<comment type="subunit">
    <text evidence="7">Monomer.</text>
</comment>
<comment type="similarity">
    <text evidence="6">Belongs to the calycin superfamily. Lipocalin family.</text>
</comment>
<evidence type="ECO:0000256" key="8">
    <source>
        <dbReference type="ARBA" id="ARBA00022448"/>
    </source>
</evidence>
<keyword evidence="16" id="KW-0256">Endoplasmic reticulum</keyword>
<keyword evidence="23" id="KW-0325">Glycoprotein</keyword>
<name>A0A452VEW4_URSMA</name>
<evidence type="ECO:0000256" key="18">
    <source>
        <dbReference type="ARBA" id="ARBA00023034"/>
    </source>
</evidence>
<dbReference type="Pfam" id="PF00061">
    <property type="entry name" value="Lipocalin"/>
    <property type="match status" value="1"/>
</dbReference>
<keyword evidence="10" id="KW-0644">Prostaglandin metabolism</keyword>
<evidence type="ECO:0000256" key="26">
    <source>
        <dbReference type="ARBA" id="ARBA00023698"/>
    </source>
</evidence>
<evidence type="ECO:0000256" key="15">
    <source>
        <dbReference type="ARBA" id="ARBA00022729"/>
    </source>
</evidence>
<evidence type="ECO:0000256" key="31">
    <source>
        <dbReference type="ARBA" id="ARBA00032350"/>
    </source>
</evidence>
<protein>
    <recommendedName>
        <fullName evidence="28">Prostaglandin-H2 D-isomerase</fullName>
        <ecNumber evidence="27">5.3.99.2</ecNumber>
    </recommendedName>
    <alternativeName>
        <fullName evidence="31">Glutathione-independent PGD synthase</fullName>
    </alternativeName>
    <alternativeName>
        <fullName evidence="30">Lipocalin-type prostaglandin-D synthase</fullName>
    </alternativeName>
    <alternativeName>
        <fullName evidence="29">Prostaglandin-D2 synthase</fullName>
    </alternativeName>
</protein>
<evidence type="ECO:0000256" key="27">
    <source>
        <dbReference type="ARBA" id="ARBA00023799"/>
    </source>
</evidence>
<evidence type="ECO:0000256" key="20">
    <source>
        <dbReference type="ARBA" id="ARBA00023136"/>
    </source>
</evidence>